<sequence>MDNNQIAIKINAKKDEHYVLHLCDQVLGFAACRQYNKFEFLKGDPDKKGRCRKLPVDGYYPQLGLVIEYRERQHFEPVAFFDKPGRLTNSGVNRAEQRKIYDERRRLSLPANGIRLLEISYKDFSYNGAKRIVRNLEKDMERVRYLLDSFI</sequence>
<name>A0ABY6J1D3_9BACT</name>
<organism evidence="1 2">
    <name type="scientific">Chitinophaga horti</name>
    <dbReference type="NCBI Taxonomy" id="2920382"/>
    <lineage>
        <taxon>Bacteria</taxon>
        <taxon>Pseudomonadati</taxon>
        <taxon>Bacteroidota</taxon>
        <taxon>Chitinophagia</taxon>
        <taxon>Chitinophagales</taxon>
        <taxon>Chitinophagaceae</taxon>
        <taxon>Chitinophaga</taxon>
    </lineage>
</organism>
<protein>
    <submittedName>
        <fullName evidence="1">Uncharacterized protein</fullName>
    </submittedName>
</protein>
<dbReference type="RefSeq" id="WP_244844112.1">
    <property type="nucleotide sequence ID" value="NZ_CP107006.1"/>
</dbReference>
<reference evidence="1" key="1">
    <citation type="submission" date="2022-10" db="EMBL/GenBank/DDBJ databases">
        <title>Chitinophaga sp. nov., isolated from soil.</title>
        <authorList>
            <person name="Jeon C.O."/>
        </authorList>
    </citation>
    <scope>NUCLEOTIDE SEQUENCE</scope>
    <source>
        <strain evidence="1">R8</strain>
    </source>
</reference>
<proteinExistence type="predicted"/>
<dbReference type="EMBL" id="CP107006">
    <property type="protein sequence ID" value="UYQ92171.1"/>
    <property type="molecule type" value="Genomic_DNA"/>
</dbReference>
<accession>A0ABY6J1D3</accession>
<evidence type="ECO:0000313" key="2">
    <source>
        <dbReference type="Proteomes" id="UP001162741"/>
    </source>
</evidence>
<keyword evidence="2" id="KW-1185">Reference proteome</keyword>
<gene>
    <name evidence="1" type="ORF">MKQ68_18960</name>
</gene>
<dbReference type="Proteomes" id="UP001162741">
    <property type="component" value="Chromosome"/>
</dbReference>
<evidence type="ECO:0000313" key="1">
    <source>
        <dbReference type="EMBL" id="UYQ92171.1"/>
    </source>
</evidence>